<accession>A0ABN9VSW4</accession>
<keyword evidence="2" id="KW-1185">Reference proteome</keyword>
<dbReference type="EMBL" id="CAUYUJ010017643">
    <property type="protein sequence ID" value="CAK0876592.1"/>
    <property type="molecule type" value="Genomic_DNA"/>
</dbReference>
<gene>
    <name evidence="1" type="ORF">PCOR1329_LOCUS60898</name>
</gene>
<evidence type="ECO:0000313" key="1">
    <source>
        <dbReference type="EMBL" id="CAK0876592.1"/>
    </source>
</evidence>
<comment type="caution">
    <text evidence="1">The sequence shown here is derived from an EMBL/GenBank/DDBJ whole genome shotgun (WGS) entry which is preliminary data.</text>
</comment>
<reference evidence="1" key="1">
    <citation type="submission" date="2023-10" db="EMBL/GenBank/DDBJ databases">
        <authorList>
            <person name="Chen Y."/>
            <person name="Shah S."/>
            <person name="Dougan E. K."/>
            <person name="Thang M."/>
            <person name="Chan C."/>
        </authorList>
    </citation>
    <scope>NUCLEOTIDE SEQUENCE [LARGE SCALE GENOMIC DNA]</scope>
</reference>
<feature type="non-terminal residue" evidence="1">
    <location>
        <position position="138"/>
    </location>
</feature>
<evidence type="ECO:0000313" key="2">
    <source>
        <dbReference type="Proteomes" id="UP001189429"/>
    </source>
</evidence>
<sequence length="138" mass="14839">MSEEQVEAYVALCAKSYDALQCTLGPKDRAKIAWLRSLRSADHKLASKLTDQVGGAQRKYDKAVEALERAALYAAMLGTELETLQAKQKEAADRAMQAFAQLGSPLTASGAAQGSKAQEIGDASLLAEMQALFDKMQD</sequence>
<dbReference type="Proteomes" id="UP001189429">
    <property type="component" value="Unassembled WGS sequence"/>
</dbReference>
<protein>
    <submittedName>
        <fullName evidence="1">Uncharacterized protein</fullName>
    </submittedName>
</protein>
<proteinExistence type="predicted"/>
<organism evidence="1 2">
    <name type="scientific">Prorocentrum cordatum</name>
    <dbReference type="NCBI Taxonomy" id="2364126"/>
    <lineage>
        <taxon>Eukaryota</taxon>
        <taxon>Sar</taxon>
        <taxon>Alveolata</taxon>
        <taxon>Dinophyceae</taxon>
        <taxon>Prorocentrales</taxon>
        <taxon>Prorocentraceae</taxon>
        <taxon>Prorocentrum</taxon>
    </lineage>
</organism>
<name>A0ABN9VSW4_9DINO</name>